<dbReference type="InterPro" id="IPR019794">
    <property type="entry name" value="Peroxidases_AS"/>
</dbReference>
<dbReference type="InterPro" id="IPR002016">
    <property type="entry name" value="Haem_peroxidase"/>
</dbReference>
<dbReference type="STRING" id="3818.A0A444ZDM4"/>
<name>A0A444ZDM4_ARAHY</name>
<evidence type="ECO:0000313" key="22">
    <source>
        <dbReference type="Proteomes" id="UP000289738"/>
    </source>
</evidence>
<feature type="binding site" evidence="16">
    <location>
        <position position="247"/>
    </location>
    <ligand>
        <name>Ca(2+)</name>
        <dbReference type="ChEBI" id="CHEBI:29108"/>
        <label>2</label>
    </ligand>
</feature>
<feature type="signal peptide" evidence="19">
    <location>
        <begin position="1"/>
        <end position="25"/>
    </location>
</feature>
<dbReference type="FunFam" id="1.10.520.10:FF:000009">
    <property type="entry name" value="Peroxidase"/>
    <property type="match status" value="1"/>
</dbReference>
<dbReference type="GO" id="GO:0140825">
    <property type="term" value="F:lactoperoxidase activity"/>
    <property type="evidence" value="ECO:0007669"/>
    <property type="project" value="UniProtKB-EC"/>
</dbReference>
<comment type="cofactor">
    <cofactor evidence="16 19">
        <name>Ca(2+)</name>
        <dbReference type="ChEBI" id="CHEBI:29108"/>
    </cofactor>
    <text evidence="16 19">Binds 2 calcium ions per subunit.</text>
</comment>
<dbReference type="GO" id="GO:0020037">
    <property type="term" value="F:heme binding"/>
    <property type="evidence" value="ECO:0007669"/>
    <property type="project" value="UniProtKB-UniRule"/>
</dbReference>
<feature type="binding site" evidence="16">
    <location>
        <position position="255"/>
    </location>
    <ligand>
        <name>Ca(2+)</name>
        <dbReference type="ChEBI" id="CHEBI:29108"/>
        <label>2</label>
    </ligand>
</feature>
<comment type="function">
    <text evidence="2">Removal of H(2)O(2), oxidation of toxic reductants, biosynthesis and degradation of lignin, suberization, auxin catabolism, response to environmental stresses such as wounding, pathogen attack and oxidative stress. These functions might be dependent on each isozyme/isoform in each plant tissue.</text>
</comment>
<dbReference type="InterPro" id="IPR000823">
    <property type="entry name" value="Peroxidase_pln"/>
</dbReference>
<dbReference type="SMR" id="A0A444ZDM4"/>
<comment type="similarity">
    <text evidence="19">Belongs to the peroxidase family. Classical plant (class III) peroxidase subfamily.</text>
</comment>
<evidence type="ECO:0000256" key="6">
    <source>
        <dbReference type="ARBA" id="ARBA00022617"/>
    </source>
</evidence>
<dbReference type="PROSITE" id="PS50873">
    <property type="entry name" value="PEROXIDASE_4"/>
    <property type="match status" value="1"/>
</dbReference>
<feature type="disulfide bond" evidence="18">
    <location>
        <begin position="122"/>
        <end position="325"/>
    </location>
</feature>
<keyword evidence="11 18" id="KW-1015">Disulfide bond</keyword>
<feature type="binding site" evidence="16">
    <location>
        <position position="89"/>
    </location>
    <ligand>
        <name>Ca(2+)</name>
        <dbReference type="ChEBI" id="CHEBI:29108"/>
        <label>1</label>
    </ligand>
</feature>
<evidence type="ECO:0000256" key="11">
    <source>
        <dbReference type="ARBA" id="ARBA00023157"/>
    </source>
</evidence>
<evidence type="ECO:0000256" key="19">
    <source>
        <dbReference type="RuleBase" id="RU362060"/>
    </source>
</evidence>
<keyword evidence="13 19" id="KW-0376">Hydrogen peroxide</keyword>
<evidence type="ECO:0000256" key="13">
    <source>
        <dbReference type="ARBA" id="ARBA00023324"/>
    </source>
</evidence>
<evidence type="ECO:0000256" key="18">
    <source>
        <dbReference type="PIRSR" id="PIRSR600823-5"/>
    </source>
</evidence>
<feature type="active site" description="Proton acceptor" evidence="14">
    <location>
        <position position="67"/>
    </location>
</feature>
<feature type="binding site" description="axial binding residue" evidence="16">
    <location>
        <position position="195"/>
    </location>
    <ligand>
        <name>heme b</name>
        <dbReference type="ChEBI" id="CHEBI:60344"/>
    </ligand>
    <ligandPart>
        <name>Fe</name>
        <dbReference type="ChEBI" id="CHEBI:18248"/>
    </ligandPart>
</feature>
<dbReference type="PRINTS" id="PR00458">
    <property type="entry name" value="PEROXIDASE"/>
</dbReference>
<evidence type="ECO:0000256" key="1">
    <source>
        <dbReference type="ARBA" id="ARBA00000189"/>
    </source>
</evidence>
<dbReference type="Gramene" id="arahy.Tifrunner.gnm2.ann2.Ah14g093900.1">
    <property type="protein sequence ID" value="arahy.Tifrunner.gnm2.ann2.Ah14g093900.1-CDS"/>
    <property type="gene ID" value="arahy.Tifrunner.gnm2.ann2.Ah14g093900"/>
</dbReference>
<evidence type="ECO:0000256" key="10">
    <source>
        <dbReference type="ARBA" id="ARBA00023004"/>
    </source>
</evidence>
<keyword evidence="22" id="KW-1185">Reference proteome</keyword>
<dbReference type="PANTHER" id="PTHR31388">
    <property type="entry name" value="PEROXIDASE 72-RELATED"/>
    <property type="match status" value="1"/>
</dbReference>
<evidence type="ECO:0000256" key="9">
    <source>
        <dbReference type="ARBA" id="ARBA00023002"/>
    </source>
</evidence>
<feature type="disulfide bond" evidence="18">
    <location>
        <begin position="36"/>
        <end position="116"/>
    </location>
</feature>
<keyword evidence="10 16" id="KW-0408">Iron</keyword>
<dbReference type="InterPro" id="IPR010255">
    <property type="entry name" value="Haem_peroxidase_sf"/>
</dbReference>
<keyword evidence="7 16" id="KW-0479">Metal-binding</keyword>
<reference evidence="21 22" key="1">
    <citation type="submission" date="2019-01" db="EMBL/GenBank/DDBJ databases">
        <title>Sequencing of cultivated peanut Arachis hypogaea provides insights into genome evolution and oil improvement.</title>
        <authorList>
            <person name="Chen X."/>
        </authorList>
    </citation>
    <scope>NUCLEOTIDE SEQUENCE [LARGE SCALE GENOMIC DNA]</scope>
    <source>
        <strain evidence="22">cv. Fuhuasheng</strain>
        <tissue evidence="21">Leaves</tissue>
    </source>
</reference>
<evidence type="ECO:0000256" key="15">
    <source>
        <dbReference type="PIRSR" id="PIRSR600823-2"/>
    </source>
</evidence>
<feature type="chain" id="PRO_5018816495" description="Peroxidase" evidence="19">
    <location>
        <begin position="26"/>
        <end position="331"/>
    </location>
</feature>
<keyword evidence="9 19" id="KW-0560">Oxidoreductase</keyword>
<keyword evidence="5 19" id="KW-0575">Peroxidase</keyword>
<dbReference type="InterPro" id="IPR033905">
    <property type="entry name" value="Secretory_peroxidase"/>
</dbReference>
<keyword evidence="12" id="KW-0325">Glycoprotein</keyword>
<feature type="domain" description="Plant heme peroxidase family profile" evidence="20">
    <location>
        <begin position="26"/>
        <end position="329"/>
    </location>
</feature>
<dbReference type="FunFam" id="1.10.420.10:FF:000001">
    <property type="entry name" value="Peroxidase"/>
    <property type="match status" value="1"/>
</dbReference>
<comment type="catalytic activity">
    <reaction evidence="1 19">
        <text>2 a phenolic donor + H2O2 = 2 a phenolic radical donor + 2 H2O</text>
        <dbReference type="Rhea" id="RHEA:56136"/>
        <dbReference type="ChEBI" id="CHEBI:15377"/>
        <dbReference type="ChEBI" id="CHEBI:16240"/>
        <dbReference type="ChEBI" id="CHEBI:139520"/>
        <dbReference type="ChEBI" id="CHEBI:139521"/>
        <dbReference type="EC" id="1.11.1.7"/>
    </reaction>
</comment>
<keyword evidence="19" id="KW-0732">Signal</keyword>
<dbReference type="GO" id="GO:0006979">
    <property type="term" value="P:response to oxidative stress"/>
    <property type="evidence" value="ECO:0007669"/>
    <property type="project" value="UniProtKB-UniRule"/>
</dbReference>
<feature type="binding site" evidence="16">
    <location>
        <position position="196"/>
    </location>
    <ligand>
        <name>Ca(2+)</name>
        <dbReference type="ChEBI" id="CHEBI:29108"/>
        <label>2</label>
    </ligand>
</feature>
<dbReference type="PANTHER" id="PTHR31388:SF270">
    <property type="entry name" value="PEROXIDASE 22-RELATED"/>
    <property type="match status" value="1"/>
</dbReference>
<feature type="binding site" evidence="16">
    <location>
        <position position="77"/>
    </location>
    <ligand>
        <name>Ca(2+)</name>
        <dbReference type="ChEBI" id="CHEBI:29108"/>
        <label>1</label>
    </ligand>
</feature>
<dbReference type="GO" id="GO:0042744">
    <property type="term" value="P:hydrogen peroxide catabolic process"/>
    <property type="evidence" value="ECO:0007669"/>
    <property type="project" value="UniProtKB-KW"/>
</dbReference>
<comment type="cofactor">
    <cofactor evidence="16 19">
        <name>heme b</name>
        <dbReference type="ChEBI" id="CHEBI:60344"/>
    </cofactor>
    <text evidence="16 19">Binds 1 heme b (iron(II)-protoporphyrin IX) group per subunit.</text>
</comment>
<dbReference type="Gene3D" id="1.10.520.10">
    <property type="match status" value="1"/>
</dbReference>
<feature type="site" description="Transition state stabilizer" evidence="17">
    <location>
        <position position="63"/>
    </location>
</feature>
<evidence type="ECO:0000256" key="5">
    <source>
        <dbReference type="ARBA" id="ARBA00022559"/>
    </source>
</evidence>
<dbReference type="PRINTS" id="PR00461">
    <property type="entry name" value="PLPEROXIDASE"/>
</dbReference>
<dbReference type="PROSITE" id="PS00436">
    <property type="entry name" value="PEROXIDASE_2"/>
    <property type="match status" value="1"/>
</dbReference>
<sequence length="331" mass="36119">MCCNYSMSVRVLVALLLCASLSINAQLSTTFYFRTCPNLQHIVFDVVAKASFSDPRIGASLIRLHFHDCFVQGCDASILLNKTATIDSEQDAFANTNSIRGLDVINNVKKSVENFCPGTVSCADILAMAAEVSSDIGGGPQWKVLLGRRDSLTANRSLANQNIPAPFFTLDQLKASFQKQGLDPTTDLVALSGAHTIGRAHCRVFVNRLYNFNNTGNPDPTLDPDYLQTLQEICPQNGSGDSLTNLDVSTPNTLDNRYYSNLRSERGLLQSDQELYSTPGADTISLVDTYSNNKIAFHQQFAQSMIKMGNIGVLTGNQGEIRSHCNFVNGS</sequence>
<evidence type="ECO:0000256" key="7">
    <source>
        <dbReference type="ARBA" id="ARBA00022723"/>
    </source>
</evidence>
<feature type="binding site" evidence="16">
    <location>
        <position position="75"/>
    </location>
    <ligand>
        <name>Ca(2+)</name>
        <dbReference type="ChEBI" id="CHEBI:29108"/>
        <label>1</label>
    </ligand>
</feature>
<dbReference type="EC" id="1.11.1.7" evidence="4 19"/>
<feature type="binding site" evidence="16">
    <location>
        <position position="250"/>
    </location>
    <ligand>
        <name>Ca(2+)</name>
        <dbReference type="ChEBI" id="CHEBI:29108"/>
        <label>2</label>
    </ligand>
</feature>
<feature type="disulfide bond" evidence="18">
    <location>
        <begin position="202"/>
        <end position="234"/>
    </location>
</feature>
<comment type="caution">
    <text evidence="21">The sequence shown here is derived from an EMBL/GenBank/DDBJ whole genome shotgun (WGS) entry which is preliminary data.</text>
</comment>
<keyword evidence="19" id="KW-0964">Secreted</keyword>
<dbReference type="Pfam" id="PF00141">
    <property type="entry name" value="peroxidase"/>
    <property type="match status" value="1"/>
</dbReference>
<dbReference type="CDD" id="cd00693">
    <property type="entry name" value="secretory_peroxidase"/>
    <property type="match status" value="1"/>
</dbReference>
<organism evidence="21 22">
    <name type="scientific">Arachis hypogaea</name>
    <name type="common">Peanut</name>
    <dbReference type="NCBI Taxonomy" id="3818"/>
    <lineage>
        <taxon>Eukaryota</taxon>
        <taxon>Viridiplantae</taxon>
        <taxon>Streptophyta</taxon>
        <taxon>Embryophyta</taxon>
        <taxon>Tracheophyta</taxon>
        <taxon>Spermatophyta</taxon>
        <taxon>Magnoliopsida</taxon>
        <taxon>eudicotyledons</taxon>
        <taxon>Gunneridae</taxon>
        <taxon>Pentapetalae</taxon>
        <taxon>rosids</taxon>
        <taxon>fabids</taxon>
        <taxon>Fabales</taxon>
        <taxon>Fabaceae</taxon>
        <taxon>Papilionoideae</taxon>
        <taxon>50 kb inversion clade</taxon>
        <taxon>dalbergioids sensu lato</taxon>
        <taxon>Dalbergieae</taxon>
        <taxon>Pterocarpus clade</taxon>
        <taxon>Arachis</taxon>
    </lineage>
</organism>
<evidence type="ECO:0000256" key="2">
    <source>
        <dbReference type="ARBA" id="ARBA00002322"/>
    </source>
</evidence>
<proteinExistence type="inferred from homology"/>
<keyword evidence="8 16" id="KW-0106">Calcium</keyword>
<evidence type="ECO:0000256" key="8">
    <source>
        <dbReference type="ARBA" id="ARBA00022837"/>
    </source>
</evidence>
<keyword evidence="6 19" id="KW-0349">Heme</keyword>
<evidence type="ECO:0000313" key="21">
    <source>
        <dbReference type="EMBL" id="RYR12285.1"/>
    </source>
</evidence>
<evidence type="ECO:0000256" key="17">
    <source>
        <dbReference type="PIRSR" id="PIRSR600823-4"/>
    </source>
</evidence>
<dbReference type="SUPFAM" id="SSF48113">
    <property type="entry name" value="Heme-dependent peroxidases"/>
    <property type="match status" value="1"/>
</dbReference>
<feature type="binding site" evidence="15">
    <location>
        <position position="164"/>
    </location>
    <ligand>
        <name>substrate</name>
    </ligand>
</feature>
<feature type="disulfide bond" evidence="18">
    <location>
        <begin position="69"/>
        <end position="74"/>
    </location>
</feature>
<dbReference type="Gene3D" id="1.10.420.10">
    <property type="entry name" value="Peroxidase, domain 2"/>
    <property type="match status" value="1"/>
</dbReference>
<dbReference type="Proteomes" id="UP000289738">
    <property type="component" value="Chromosome B04"/>
</dbReference>
<evidence type="ECO:0000256" key="14">
    <source>
        <dbReference type="PIRSR" id="PIRSR600823-1"/>
    </source>
</evidence>
<evidence type="ECO:0000256" key="12">
    <source>
        <dbReference type="ARBA" id="ARBA00023180"/>
    </source>
</evidence>
<gene>
    <name evidence="21" type="ORF">Ahy_B04g069821</name>
</gene>
<feature type="binding site" evidence="16">
    <location>
        <position position="68"/>
    </location>
    <ligand>
        <name>Ca(2+)</name>
        <dbReference type="ChEBI" id="CHEBI:29108"/>
        <label>1</label>
    </ligand>
</feature>
<protein>
    <recommendedName>
        <fullName evidence="4 19">Peroxidase</fullName>
        <ecNumber evidence="4 19">1.11.1.7</ecNumber>
    </recommendedName>
</protein>
<feature type="binding site" evidence="16">
    <location>
        <position position="73"/>
    </location>
    <ligand>
        <name>Ca(2+)</name>
        <dbReference type="ChEBI" id="CHEBI:29108"/>
        <label>1</label>
    </ligand>
</feature>
<evidence type="ECO:0000259" key="20">
    <source>
        <dbReference type="PROSITE" id="PS50873"/>
    </source>
</evidence>
<accession>A0A444ZDM4</accession>
<dbReference type="EMBL" id="SDMP01000014">
    <property type="protein sequence ID" value="RYR12285.1"/>
    <property type="molecule type" value="Genomic_DNA"/>
</dbReference>
<evidence type="ECO:0000256" key="4">
    <source>
        <dbReference type="ARBA" id="ARBA00012313"/>
    </source>
</evidence>
<comment type="similarity">
    <text evidence="3">Belongs to the peroxidase family. Ascorbate peroxidase subfamily.</text>
</comment>
<dbReference type="GO" id="GO:0005576">
    <property type="term" value="C:extracellular region"/>
    <property type="evidence" value="ECO:0007669"/>
    <property type="project" value="UniProtKB-SubCell"/>
</dbReference>
<dbReference type="GO" id="GO:0046872">
    <property type="term" value="F:metal ion binding"/>
    <property type="evidence" value="ECO:0007669"/>
    <property type="project" value="UniProtKB-UniRule"/>
</dbReference>
<feature type="binding site" evidence="16">
    <location>
        <position position="71"/>
    </location>
    <ligand>
        <name>Ca(2+)</name>
        <dbReference type="ChEBI" id="CHEBI:29108"/>
        <label>1</label>
    </ligand>
</feature>
<dbReference type="AlphaFoldDB" id="A0A444ZDM4"/>
<evidence type="ECO:0000256" key="16">
    <source>
        <dbReference type="PIRSR" id="PIRSR600823-3"/>
    </source>
</evidence>
<dbReference type="OrthoDB" id="2113341at2759"/>
<comment type="subcellular location">
    <subcellularLocation>
        <location evidence="19">Secreted</location>
    </subcellularLocation>
</comment>
<dbReference type="PROSITE" id="PS00435">
    <property type="entry name" value="PEROXIDASE_1"/>
    <property type="match status" value="1"/>
</dbReference>
<evidence type="ECO:0000256" key="3">
    <source>
        <dbReference type="ARBA" id="ARBA00006873"/>
    </source>
</evidence>
<dbReference type="InterPro" id="IPR019793">
    <property type="entry name" value="Peroxidases_heam-ligand_BS"/>
</dbReference>